<keyword evidence="5 7" id="KW-0472">Membrane</keyword>
<dbReference type="InterPro" id="IPR057601">
    <property type="entry name" value="Oar-like_b-barrel"/>
</dbReference>
<evidence type="ECO:0000256" key="6">
    <source>
        <dbReference type="ARBA" id="ARBA00023237"/>
    </source>
</evidence>
<dbReference type="InterPro" id="IPR037066">
    <property type="entry name" value="Plug_dom_sf"/>
</dbReference>
<dbReference type="GO" id="GO:0030246">
    <property type="term" value="F:carbohydrate binding"/>
    <property type="evidence" value="ECO:0007669"/>
    <property type="project" value="InterPro"/>
</dbReference>
<dbReference type="SUPFAM" id="SSF49452">
    <property type="entry name" value="Starch-binding domain-like"/>
    <property type="match status" value="1"/>
</dbReference>
<dbReference type="Pfam" id="PF25183">
    <property type="entry name" value="OMP_b-brl_4"/>
    <property type="match status" value="1"/>
</dbReference>
<gene>
    <name evidence="9" type="ORF">HGMM_F23D12C14</name>
</gene>
<keyword evidence="4 7" id="KW-0812">Transmembrane</keyword>
<organism evidence="9">
    <name type="scientific">uncultured Acidobacteriota bacterium</name>
    <dbReference type="NCBI Taxonomy" id="171953"/>
    <lineage>
        <taxon>Bacteria</taxon>
        <taxon>Pseudomonadati</taxon>
        <taxon>Acidobacteriota</taxon>
        <taxon>environmental samples</taxon>
    </lineage>
</organism>
<feature type="domain" description="TonB-dependent transporter Oar-like beta-barrel" evidence="8">
    <location>
        <begin position="548"/>
        <end position="749"/>
    </location>
</feature>
<dbReference type="AlphaFoldDB" id="H5SG49"/>
<reference evidence="9" key="2">
    <citation type="journal article" date="2012" name="PLoS ONE">
        <title>A Deeply Branching Thermophilic Bacterium with an Ancient Acetyl-CoA Pathway Dominates a Subsurface Ecosystem.</title>
        <authorList>
            <person name="Takami H."/>
            <person name="Noguchi H."/>
            <person name="Takaki Y."/>
            <person name="Uchiyama I."/>
            <person name="Toyoda A."/>
            <person name="Nishi S."/>
            <person name="Chee G.-J."/>
            <person name="Arai W."/>
            <person name="Nunoura T."/>
            <person name="Itoh T."/>
            <person name="Hattori M."/>
            <person name="Takai K."/>
        </authorList>
    </citation>
    <scope>NUCLEOTIDE SEQUENCE</scope>
</reference>
<dbReference type="GO" id="GO:0009279">
    <property type="term" value="C:cell outer membrane"/>
    <property type="evidence" value="ECO:0007669"/>
    <property type="project" value="UniProtKB-SubCell"/>
</dbReference>
<evidence type="ECO:0000256" key="7">
    <source>
        <dbReference type="SAM" id="Phobius"/>
    </source>
</evidence>
<evidence type="ECO:0000259" key="8">
    <source>
        <dbReference type="Pfam" id="PF25183"/>
    </source>
</evidence>
<name>H5SG49_9BACT</name>
<protein>
    <submittedName>
        <fullName evidence="9">Hypothetical conserved protein</fullName>
    </submittedName>
</protein>
<dbReference type="PANTHER" id="PTHR30069">
    <property type="entry name" value="TONB-DEPENDENT OUTER MEMBRANE RECEPTOR"/>
    <property type="match status" value="1"/>
</dbReference>
<evidence type="ECO:0000256" key="5">
    <source>
        <dbReference type="ARBA" id="ARBA00023136"/>
    </source>
</evidence>
<dbReference type="InterPro" id="IPR039426">
    <property type="entry name" value="TonB-dep_rcpt-like"/>
</dbReference>
<dbReference type="GO" id="GO:0015344">
    <property type="term" value="F:siderophore uptake transmembrane transporter activity"/>
    <property type="evidence" value="ECO:0007669"/>
    <property type="project" value="TreeGrafter"/>
</dbReference>
<evidence type="ECO:0000256" key="2">
    <source>
        <dbReference type="ARBA" id="ARBA00022448"/>
    </source>
</evidence>
<reference evidence="9" key="1">
    <citation type="journal article" date="2005" name="Environ. Microbiol.">
        <title>Genetic and functional properties of uncultivated thermophilic crenarchaeotes from a subsurface gold mine as revealed by analysis of genome fragments.</title>
        <authorList>
            <person name="Nunoura T."/>
            <person name="Hirayama H."/>
            <person name="Takami H."/>
            <person name="Oida H."/>
            <person name="Nishi S."/>
            <person name="Shimamura S."/>
            <person name="Suzuki Y."/>
            <person name="Inagaki F."/>
            <person name="Takai K."/>
            <person name="Nealson K.H."/>
            <person name="Horikoshi K."/>
        </authorList>
    </citation>
    <scope>NUCLEOTIDE SEQUENCE</scope>
</reference>
<dbReference type="Gene3D" id="2.60.40.1120">
    <property type="entry name" value="Carboxypeptidase-like, regulatory domain"/>
    <property type="match status" value="1"/>
</dbReference>
<dbReference type="SUPFAM" id="SSF56935">
    <property type="entry name" value="Porins"/>
    <property type="match status" value="1"/>
</dbReference>
<accession>H5SG49</accession>
<keyword evidence="7" id="KW-1133">Transmembrane helix</keyword>
<keyword evidence="3" id="KW-1134">Transmembrane beta strand</keyword>
<dbReference type="PANTHER" id="PTHR30069:SF46">
    <property type="entry name" value="OAR PROTEIN"/>
    <property type="match status" value="1"/>
</dbReference>
<dbReference type="Gene3D" id="2.170.130.10">
    <property type="entry name" value="TonB-dependent receptor, plug domain"/>
    <property type="match status" value="1"/>
</dbReference>
<evidence type="ECO:0000256" key="4">
    <source>
        <dbReference type="ARBA" id="ARBA00022692"/>
    </source>
</evidence>
<evidence type="ECO:0000313" key="9">
    <source>
        <dbReference type="EMBL" id="BAL55135.1"/>
    </source>
</evidence>
<comment type="subcellular location">
    <subcellularLocation>
        <location evidence="1">Cell outer membrane</location>
        <topology evidence="1">Multi-pass membrane protein</topology>
    </subcellularLocation>
</comment>
<evidence type="ECO:0000256" key="1">
    <source>
        <dbReference type="ARBA" id="ARBA00004571"/>
    </source>
</evidence>
<dbReference type="Gene3D" id="2.40.170.20">
    <property type="entry name" value="TonB-dependent receptor, beta-barrel domain"/>
    <property type="match status" value="1"/>
</dbReference>
<evidence type="ECO:0000256" key="3">
    <source>
        <dbReference type="ARBA" id="ARBA00022452"/>
    </source>
</evidence>
<keyword evidence="2" id="KW-0813">Transport</keyword>
<dbReference type="InterPro" id="IPR013784">
    <property type="entry name" value="Carb-bd-like_fold"/>
</dbReference>
<dbReference type="EMBL" id="AP011710">
    <property type="protein sequence ID" value="BAL55135.1"/>
    <property type="molecule type" value="Genomic_DNA"/>
</dbReference>
<sequence>MAGRHKVKETVMIRCRLDFARRLVVWLRSLLRYGAQAGAMGVLLSVLFARALGGQTGSVRGVVTSLGPDGQPVYLAGAKVTVRPESADNWSLATFTNDHGEFSFLDLKEGTYAVTVELSGFKPVTQSVSVKAGSLAEIRIELELAPVTGEVTVTPEAETIERTESSATGTVRERTLENAPLVSERFQDALPLLPGVVRGPDGLINPKGARVSQSGYLVNSANVTDPVTGQFAINLPLDAIEEVQVLSSPYAAEYGRFTGAVTTVTTRPSGDKWAFTIQNIMPRFRRRGGKTVGIEAVTPRLHFSGPLIKNRLTLAQSLEYRFVRTKVESLPPLQNDTVLESFDSFSHFNLQLTPTHTLTVTFSLYPQKNRFVNLNTFNPEPVTPNFKQRGFNLAFLDRAVFSNGSLLESMFSVKQYDADVFPNVVEPMTLFPEQNFGGFFNRQNRESFRYQWVEQYHFPVKQWHGQHNVKIGVDIGYSTYTGRIASNTVRVLREDRTLAERVDFLGNTRVERNNAEYSAFVQDKWLATPKLTFDLGLRYERDGVAEDNLLAPRVGFVVVPWRAGHTAIRGGFGVFFDKIPLNVATFDQLQNRVVTRFARDGVTVLDGPRFYLNLVDRAEIKNPYSLAWSLEVDREVTRKLLFRFGYQQREGRREHLVEPLAGPGSSGALLLLSGGRSRYREFQFTARYKLGERSDLVASYVRSRATGDLNTFDVYFGNFPNPIIRPNERSRLPFDAPNRFLFWGDIQLPADVVASPVLEVRNGFPFSIVDEELNFIGRRNRGGRFPTFASLDLQVTKGLKIPFRGKTYRFRAGLKVFNILNHFNPRDVQNNIGSPHFGGFFNGVSRTFRGKFVFEF</sequence>
<feature type="transmembrane region" description="Helical" evidence="7">
    <location>
        <begin position="30"/>
        <end position="52"/>
    </location>
</feature>
<proteinExistence type="predicted"/>
<dbReference type="InterPro" id="IPR036942">
    <property type="entry name" value="Beta-barrel_TonB_sf"/>
</dbReference>
<keyword evidence="6" id="KW-0998">Cell outer membrane</keyword>
<dbReference type="GO" id="GO:0044718">
    <property type="term" value="P:siderophore transmembrane transport"/>
    <property type="evidence" value="ECO:0007669"/>
    <property type="project" value="TreeGrafter"/>
</dbReference>
<dbReference type="Pfam" id="PF13620">
    <property type="entry name" value="CarboxypepD_reg"/>
    <property type="match status" value="1"/>
</dbReference>